<comment type="caution">
    <text evidence="16">The sequence shown here is derived from an EMBL/GenBank/DDBJ whole genome shotgun (WGS) entry which is preliminary data.</text>
</comment>
<evidence type="ECO:0000313" key="16">
    <source>
        <dbReference type="EMBL" id="TCS62205.1"/>
    </source>
</evidence>
<comment type="subcellular location">
    <subcellularLocation>
        <location evidence="13">Cell membrane</location>
        <topology evidence="13">Single-pass membrane protein</topology>
    </subcellularLocation>
    <subcellularLocation>
        <location evidence="12">Endomembrane system</location>
        <topology evidence="12">Single-pass membrane protein</topology>
    </subcellularLocation>
</comment>
<dbReference type="Pfam" id="PF00430">
    <property type="entry name" value="ATP-synt_B"/>
    <property type="match status" value="1"/>
</dbReference>
<evidence type="ECO:0000256" key="15">
    <source>
        <dbReference type="SAM" id="Coils"/>
    </source>
</evidence>
<comment type="similarity">
    <text evidence="1 13 14">Belongs to the ATPase B chain family.</text>
</comment>
<accession>A0A4R3J9X0</accession>
<dbReference type="AlphaFoldDB" id="A0A4R3J9X0"/>
<dbReference type="InterPro" id="IPR050059">
    <property type="entry name" value="ATP_synthase_B_chain"/>
</dbReference>
<dbReference type="GO" id="GO:0012505">
    <property type="term" value="C:endomembrane system"/>
    <property type="evidence" value="ECO:0007669"/>
    <property type="project" value="UniProtKB-SubCell"/>
</dbReference>
<keyword evidence="5 13" id="KW-0375">Hydrogen ion transport</keyword>
<evidence type="ECO:0000256" key="12">
    <source>
        <dbReference type="ARBA" id="ARBA00037847"/>
    </source>
</evidence>
<evidence type="ECO:0000256" key="3">
    <source>
        <dbReference type="ARBA" id="ARBA00022547"/>
    </source>
</evidence>
<keyword evidence="9 13" id="KW-0066">ATP synthesis</keyword>
<dbReference type="OrthoDB" id="8479836at2"/>
<keyword evidence="3 13" id="KW-0138">CF(0)</keyword>
<evidence type="ECO:0000256" key="6">
    <source>
        <dbReference type="ARBA" id="ARBA00022989"/>
    </source>
</evidence>
<evidence type="ECO:0000313" key="17">
    <source>
        <dbReference type="Proteomes" id="UP000295304"/>
    </source>
</evidence>
<evidence type="ECO:0000256" key="2">
    <source>
        <dbReference type="ARBA" id="ARBA00022448"/>
    </source>
</evidence>
<dbReference type="GO" id="GO:0045259">
    <property type="term" value="C:proton-transporting ATP synthase complex"/>
    <property type="evidence" value="ECO:0007669"/>
    <property type="project" value="UniProtKB-KW"/>
</dbReference>
<keyword evidence="17" id="KW-1185">Reference proteome</keyword>
<organism evidence="16 17">
    <name type="scientific">Varunaivibrio sulfuroxidans</name>
    <dbReference type="NCBI Taxonomy" id="1773489"/>
    <lineage>
        <taxon>Bacteria</taxon>
        <taxon>Pseudomonadati</taxon>
        <taxon>Pseudomonadota</taxon>
        <taxon>Alphaproteobacteria</taxon>
        <taxon>Rhodospirillales</taxon>
        <taxon>Magnetovibrionaceae</taxon>
        <taxon>Varunaivibrio</taxon>
    </lineage>
</organism>
<dbReference type="RefSeq" id="WP_132939279.1">
    <property type="nucleotide sequence ID" value="NZ_CP119676.1"/>
</dbReference>
<dbReference type="EMBL" id="SLZW01000006">
    <property type="protein sequence ID" value="TCS62205.1"/>
    <property type="molecule type" value="Genomic_DNA"/>
</dbReference>
<comment type="subunit">
    <text evidence="13">F-type ATPases have 2 components, F(1) - the catalytic core - and F(0) - the membrane proton channel. F(1) has five subunits: alpha(3), beta(3), gamma(1), delta(1), epsilon(1). F(0) has three main subunits: a(1), b(2) and c(10-14). The alpha and beta chains form an alternating ring which encloses part of the gamma chain. F(1) is attached to F(0) by a central stalk formed by the gamma and epsilon chains, while a peripheral stalk is formed by the delta and b chains.</text>
</comment>
<proteinExistence type="inferred from homology"/>
<dbReference type="GO" id="GO:0005886">
    <property type="term" value="C:plasma membrane"/>
    <property type="evidence" value="ECO:0007669"/>
    <property type="project" value="UniProtKB-SubCell"/>
</dbReference>
<dbReference type="InterPro" id="IPR002146">
    <property type="entry name" value="ATP_synth_b/b'su_bac/chlpt"/>
</dbReference>
<dbReference type="GO" id="GO:0046961">
    <property type="term" value="F:proton-transporting ATPase activity, rotational mechanism"/>
    <property type="evidence" value="ECO:0007669"/>
    <property type="project" value="TreeGrafter"/>
</dbReference>
<keyword evidence="7 13" id="KW-0406">Ion transport</keyword>
<evidence type="ECO:0000256" key="13">
    <source>
        <dbReference type="HAMAP-Rule" id="MF_01398"/>
    </source>
</evidence>
<dbReference type="Proteomes" id="UP000295304">
    <property type="component" value="Unassembled WGS sequence"/>
</dbReference>
<protein>
    <recommendedName>
        <fullName evidence="13">ATP synthase subunit b</fullName>
    </recommendedName>
    <alternativeName>
        <fullName evidence="13">ATP synthase F(0) sector subunit b</fullName>
    </alternativeName>
    <alternativeName>
        <fullName evidence="13">ATPase subunit I</fullName>
    </alternativeName>
    <alternativeName>
        <fullName evidence="13">F-type ATPase subunit b</fullName>
        <shortName evidence="13">F-ATPase subunit b</shortName>
    </alternativeName>
</protein>
<evidence type="ECO:0000256" key="11">
    <source>
        <dbReference type="ARBA" id="ARBA00025614"/>
    </source>
</evidence>
<reference evidence="16 17" key="1">
    <citation type="submission" date="2019-03" db="EMBL/GenBank/DDBJ databases">
        <title>Genomic Encyclopedia of Type Strains, Phase IV (KMG-IV): sequencing the most valuable type-strain genomes for metagenomic binning, comparative biology and taxonomic classification.</title>
        <authorList>
            <person name="Goeker M."/>
        </authorList>
    </citation>
    <scope>NUCLEOTIDE SEQUENCE [LARGE SCALE GENOMIC DNA]</scope>
    <source>
        <strain evidence="16 17">DSM 101688</strain>
    </source>
</reference>
<evidence type="ECO:0000256" key="1">
    <source>
        <dbReference type="ARBA" id="ARBA00005513"/>
    </source>
</evidence>
<evidence type="ECO:0000256" key="4">
    <source>
        <dbReference type="ARBA" id="ARBA00022692"/>
    </source>
</evidence>
<comment type="function">
    <text evidence="11">Component of the F(0) channel, it forms part of the peripheral stalk, linking F(1) to F(0). The b'-subunit is a diverged and duplicated form of b found in plants and photosynthetic bacteria.</text>
</comment>
<dbReference type="GO" id="GO:0046933">
    <property type="term" value="F:proton-transporting ATP synthase activity, rotational mechanism"/>
    <property type="evidence" value="ECO:0007669"/>
    <property type="project" value="UniProtKB-UniRule"/>
</dbReference>
<keyword evidence="13" id="KW-1003">Cell membrane</keyword>
<feature type="coiled-coil region" evidence="15">
    <location>
        <begin position="51"/>
        <end position="129"/>
    </location>
</feature>
<keyword evidence="4 13" id="KW-0812">Transmembrane</keyword>
<evidence type="ECO:0000256" key="14">
    <source>
        <dbReference type="RuleBase" id="RU003848"/>
    </source>
</evidence>
<comment type="function">
    <text evidence="10 13">F(1)F(0) ATP synthase produces ATP from ADP in the presence of a proton or sodium gradient. F-type ATPases consist of two structural domains, F(1) containing the extramembraneous catalytic core and F(0) containing the membrane proton channel, linked together by a central stalk and a peripheral stalk. During catalysis, ATP synthesis in the catalytic domain of F(1) is coupled via a rotary mechanism of the central stalk subunits to proton translocation.</text>
</comment>
<gene>
    <name evidence="13" type="primary">atpF</name>
    <name evidence="16" type="ORF">EDD55_106163</name>
</gene>
<evidence type="ECO:0000256" key="7">
    <source>
        <dbReference type="ARBA" id="ARBA00023065"/>
    </source>
</evidence>
<sequence>MEPQAAAGAIEHSEPFFHSPEFWVAVAFVILIALFGKKVFVMIVGGLDDKIEKIRHDIDAATRLREEAQDKLAQFERKQHEAIGEAEQIIARAHEEAERMAQESAERLQDSLRRSEKLAKERIAQAEAQAIDEVRSKAIELAIEASRKILAEDLSTPKATQLIDDAIKDIETKLH</sequence>
<keyword evidence="8 13" id="KW-0472">Membrane</keyword>
<dbReference type="PANTHER" id="PTHR33445:SF1">
    <property type="entry name" value="ATP SYNTHASE SUBUNIT B"/>
    <property type="match status" value="1"/>
</dbReference>
<evidence type="ECO:0000256" key="5">
    <source>
        <dbReference type="ARBA" id="ARBA00022781"/>
    </source>
</evidence>
<keyword evidence="2 13" id="KW-0813">Transport</keyword>
<keyword evidence="15" id="KW-0175">Coiled coil</keyword>
<dbReference type="CDD" id="cd06503">
    <property type="entry name" value="ATP-synt_Fo_b"/>
    <property type="match status" value="1"/>
</dbReference>
<dbReference type="HAMAP" id="MF_01398">
    <property type="entry name" value="ATP_synth_b_bprime"/>
    <property type="match status" value="1"/>
</dbReference>
<keyword evidence="6 13" id="KW-1133">Transmembrane helix</keyword>
<name>A0A4R3J9X0_9PROT</name>
<dbReference type="PANTHER" id="PTHR33445">
    <property type="entry name" value="ATP SYNTHASE SUBUNIT B', CHLOROPLASTIC"/>
    <property type="match status" value="1"/>
</dbReference>
<evidence type="ECO:0000256" key="10">
    <source>
        <dbReference type="ARBA" id="ARBA00025198"/>
    </source>
</evidence>
<evidence type="ECO:0000256" key="8">
    <source>
        <dbReference type="ARBA" id="ARBA00023136"/>
    </source>
</evidence>
<feature type="transmembrane region" description="Helical" evidence="13">
    <location>
        <begin position="22"/>
        <end position="47"/>
    </location>
</feature>
<evidence type="ECO:0000256" key="9">
    <source>
        <dbReference type="ARBA" id="ARBA00023310"/>
    </source>
</evidence>